<feature type="domain" description="Metallo-beta-lactamase" evidence="1">
    <location>
        <begin position="62"/>
        <end position="258"/>
    </location>
</feature>
<dbReference type="Pfam" id="PF12706">
    <property type="entry name" value="Lactamase_B_2"/>
    <property type="match status" value="1"/>
</dbReference>
<dbReference type="InterPro" id="IPR001279">
    <property type="entry name" value="Metallo-B-lactamas"/>
</dbReference>
<dbReference type="PANTHER" id="PTHR42663">
    <property type="entry name" value="HYDROLASE C777.06C-RELATED-RELATED"/>
    <property type="match status" value="1"/>
</dbReference>
<dbReference type="SUPFAM" id="SSF56281">
    <property type="entry name" value="Metallo-hydrolase/oxidoreductase"/>
    <property type="match status" value="1"/>
</dbReference>
<proteinExistence type="predicted"/>
<reference evidence="3" key="1">
    <citation type="submission" date="2023-07" db="EMBL/GenBank/DDBJ databases">
        <title>Duganella aceri sp. nov., isolated from tree sap.</title>
        <authorList>
            <person name="Kim I.S."/>
        </authorList>
    </citation>
    <scope>NUCLEOTIDE SEQUENCE [LARGE SCALE GENOMIC DNA]</scope>
    <source>
        <strain evidence="3">SAP-35</strain>
    </source>
</reference>
<dbReference type="EMBL" id="JAADJT010000011">
    <property type="protein sequence ID" value="NGZ87147.1"/>
    <property type="molecule type" value="Genomic_DNA"/>
</dbReference>
<accession>A0ABX0FR53</accession>
<dbReference type="CDD" id="cd07715">
    <property type="entry name" value="TaR3-like_MBL-fold"/>
    <property type="match status" value="1"/>
</dbReference>
<dbReference type="PANTHER" id="PTHR42663:SF4">
    <property type="entry name" value="SLL1036 PROTEIN"/>
    <property type="match status" value="1"/>
</dbReference>
<dbReference type="InterPro" id="IPR036866">
    <property type="entry name" value="RibonucZ/Hydroxyglut_hydro"/>
</dbReference>
<comment type="caution">
    <text evidence="2">The sequence shown here is derived from an EMBL/GenBank/DDBJ whole genome shotgun (WGS) entry which is preliminary data.</text>
</comment>
<dbReference type="SMART" id="SM00849">
    <property type="entry name" value="Lactamase_B"/>
    <property type="match status" value="1"/>
</dbReference>
<dbReference type="Gene3D" id="3.60.15.10">
    <property type="entry name" value="Ribonuclease Z/Hydroxyacylglutathione hydrolase-like"/>
    <property type="match status" value="1"/>
</dbReference>
<evidence type="ECO:0000313" key="2">
    <source>
        <dbReference type="EMBL" id="NGZ87147.1"/>
    </source>
</evidence>
<dbReference type="RefSeq" id="WP_166107072.1">
    <property type="nucleotide sequence ID" value="NZ_JAADJT010000011.1"/>
</dbReference>
<name>A0ABX0FR53_9BURK</name>
<protein>
    <submittedName>
        <fullName evidence="2">MBL fold metallo-hydrolase</fullName>
    </submittedName>
</protein>
<evidence type="ECO:0000313" key="3">
    <source>
        <dbReference type="Proteomes" id="UP000666369"/>
    </source>
</evidence>
<gene>
    <name evidence="2" type="ORF">GW587_23155</name>
</gene>
<dbReference type="Proteomes" id="UP000666369">
    <property type="component" value="Unassembled WGS sequence"/>
</dbReference>
<sequence length="322" mass="35857">MKARIWGARGSLPVALNHKQIRAKLVTALEGAIGRNLDTPEKVASYIDDELGFETSGTYGGNSSCVEVEVWDQATTTEHIIFDLGSGVRALAGAKLARYGPAKPQTYHVFMSHLHWDHIMGFPFFTPAYIPGNRIVIYGCHKELETAFRRQQEPISFPVGFHQLGATIEFVQMEPGVPLRLRDVTVTAKLQLHAGDSYGYRLEHEGKIMVYSTDSEHKLDNAPERLAFVEFFRDADLVIFDAMYSLADSISVKADWGHSSNVVGVELCQLAGVQKLCLFHHEPIYDDAQISRVLAETRRYAEITGEAPLDIVSAYDGMELVL</sequence>
<keyword evidence="3" id="KW-1185">Reference proteome</keyword>
<organism evidence="2 3">
    <name type="scientific">Duganella aceris</name>
    <dbReference type="NCBI Taxonomy" id="2703883"/>
    <lineage>
        <taxon>Bacteria</taxon>
        <taxon>Pseudomonadati</taxon>
        <taxon>Pseudomonadota</taxon>
        <taxon>Betaproteobacteria</taxon>
        <taxon>Burkholderiales</taxon>
        <taxon>Oxalobacteraceae</taxon>
        <taxon>Telluria group</taxon>
        <taxon>Duganella</taxon>
    </lineage>
</organism>
<evidence type="ECO:0000259" key="1">
    <source>
        <dbReference type="SMART" id="SM00849"/>
    </source>
</evidence>